<keyword evidence="2" id="KW-1185">Reference proteome</keyword>
<sequence length="360" mass="39396">MVHIGQPAGRDAGLPSAAHQRHGDLNLLAPNEVLVGNRAAVADALTDWRVDPSLLTASSEHAAHTFSSLAERLNVWEDADLDTAPVRSGLRRARIRYAEFGLDQLLPLNRVLVGAESARPGAWGGFHHPNQGYRHMQMAALITMYGPMGRAIPADPGLAMLDVVRAYAHDSLHYGSARRYVLTDGRVTRTQYGINWRRPDGRSYSAADPHDAHHTRNLGVVMEGACDREARRITRYIASRFGITSPDSPDDPGWWAYRDVTGQLGAAEDPGDLDTRISGEAGAYVASLCRYENGVNRRYERWLAEFGAGEPEDLHDLVVAAIINGDTARLCRWLDDRHGPGAFSGMFQAGGYLAAPSQKI</sequence>
<comment type="caution">
    <text evidence="1">The sequence shown here is derived from an EMBL/GenBank/DDBJ whole genome shotgun (WGS) entry which is preliminary data.</text>
</comment>
<organism evidence="1 2">
    <name type="scientific">Streptomyces canarius</name>
    <dbReference type="NCBI Taxonomy" id="285453"/>
    <lineage>
        <taxon>Bacteria</taxon>
        <taxon>Bacillati</taxon>
        <taxon>Actinomycetota</taxon>
        <taxon>Actinomycetes</taxon>
        <taxon>Kitasatosporales</taxon>
        <taxon>Streptomycetaceae</taxon>
        <taxon>Streptomyces</taxon>
    </lineage>
</organism>
<dbReference type="RefSeq" id="WP_229917504.1">
    <property type="nucleotide sequence ID" value="NZ_BMVN01000031.1"/>
</dbReference>
<accession>A0ABQ3D4F3</accession>
<reference evidence="2" key="1">
    <citation type="journal article" date="2019" name="Int. J. Syst. Evol. Microbiol.">
        <title>The Global Catalogue of Microorganisms (GCM) 10K type strain sequencing project: providing services to taxonomists for standard genome sequencing and annotation.</title>
        <authorList>
            <consortium name="The Broad Institute Genomics Platform"/>
            <consortium name="The Broad Institute Genome Sequencing Center for Infectious Disease"/>
            <person name="Wu L."/>
            <person name="Ma J."/>
        </authorList>
    </citation>
    <scope>NUCLEOTIDE SEQUENCE [LARGE SCALE GENOMIC DNA]</scope>
    <source>
        <strain evidence="2">JCM 4733</strain>
    </source>
</reference>
<protein>
    <submittedName>
        <fullName evidence="1">Uncharacterized protein</fullName>
    </submittedName>
</protein>
<proteinExistence type="predicted"/>
<name>A0ABQ3D4F3_9ACTN</name>
<evidence type="ECO:0000313" key="1">
    <source>
        <dbReference type="EMBL" id="GHA52483.1"/>
    </source>
</evidence>
<evidence type="ECO:0000313" key="2">
    <source>
        <dbReference type="Proteomes" id="UP000653644"/>
    </source>
</evidence>
<gene>
    <name evidence="1" type="ORF">GCM10010345_66480</name>
</gene>
<dbReference type="Proteomes" id="UP000653644">
    <property type="component" value="Unassembled WGS sequence"/>
</dbReference>
<dbReference type="EMBL" id="BMVN01000031">
    <property type="protein sequence ID" value="GHA52483.1"/>
    <property type="molecule type" value="Genomic_DNA"/>
</dbReference>